<accession>A0AAW2CXM7</accession>
<dbReference type="PANTHER" id="PTHR32370">
    <property type="entry name" value="OS12G0117600 PROTEIN"/>
    <property type="match status" value="1"/>
</dbReference>
<proteinExistence type="inferred from homology"/>
<feature type="compositionally biased region" description="Basic and acidic residues" evidence="5">
    <location>
        <begin position="82"/>
        <end position="94"/>
    </location>
</feature>
<dbReference type="InterPro" id="IPR043454">
    <property type="entry name" value="NPH3/RPT2-like"/>
</dbReference>
<dbReference type="Pfam" id="PF03000">
    <property type="entry name" value="NPH3"/>
    <property type="match status" value="1"/>
</dbReference>
<keyword evidence="6" id="KW-0472">Membrane</keyword>
<evidence type="ECO:0000256" key="3">
    <source>
        <dbReference type="PROSITE-ProRule" id="PRU00982"/>
    </source>
</evidence>
<evidence type="ECO:0000259" key="7">
    <source>
        <dbReference type="PROSITE" id="PS50097"/>
    </source>
</evidence>
<dbReference type="SMART" id="SM00225">
    <property type="entry name" value="BTB"/>
    <property type="match status" value="1"/>
</dbReference>
<gene>
    <name evidence="9" type="ORF">SO802_016615</name>
</gene>
<keyword evidence="6" id="KW-0812">Transmembrane</keyword>
<reference evidence="9 10" key="1">
    <citation type="submission" date="2024-01" db="EMBL/GenBank/DDBJ databases">
        <title>A telomere-to-telomere, gap-free genome of sweet tea (Lithocarpus litseifolius).</title>
        <authorList>
            <person name="Zhou J."/>
        </authorList>
    </citation>
    <scope>NUCLEOTIDE SEQUENCE [LARGE SCALE GENOMIC DNA]</scope>
    <source>
        <strain evidence="9">Zhou-2022a</strain>
        <tissue evidence="9">Leaf</tissue>
    </source>
</reference>
<dbReference type="InterPro" id="IPR011333">
    <property type="entry name" value="SKP1/BTB/POZ_sf"/>
</dbReference>
<evidence type="ECO:0000313" key="10">
    <source>
        <dbReference type="Proteomes" id="UP001459277"/>
    </source>
</evidence>
<evidence type="ECO:0000256" key="1">
    <source>
        <dbReference type="ARBA" id="ARBA00004906"/>
    </source>
</evidence>
<organism evidence="9 10">
    <name type="scientific">Lithocarpus litseifolius</name>
    <dbReference type="NCBI Taxonomy" id="425828"/>
    <lineage>
        <taxon>Eukaryota</taxon>
        <taxon>Viridiplantae</taxon>
        <taxon>Streptophyta</taxon>
        <taxon>Embryophyta</taxon>
        <taxon>Tracheophyta</taxon>
        <taxon>Spermatophyta</taxon>
        <taxon>Magnoliopsida</taxon>
        <taxon>eudicotyledons</taxon>
        <taxon>Gunneridae</taxon>
        <taxon>Pentapetalae</taxon>
        <taxon>rosids</taxon>
        <taxon>fabids</taxon>
        <taxon>Fagales</taxon>
        <taxon>Fagaceae</taxon>
        <taxon>Lithocarpus</taxon>
    </lineage>
</organism>
<dbReference type="Gene3D" id="3.30.710.10">
    <property type="entry name" value="Potassium Channel Kv1.1, Chain A"/>
    <property type="match status" value="1"/>
</dbReference>
<protein>
    <recommendedName>
        <fullName evidence="11">BTB/POZ domain-containing protein</fullName>
    </recommendedName>
</protein>
<dbReference type="EMBL" id="JAZDWU010000005">
    <property type="protein sequence ID" value="KAL0002834.1"/>
    <property type="molecule type" value="Genomic_DNA"/>
</dbReference>
<name>A0AAW2CXM7_9ROSI</name>
<evidence type="ECO:0000259" key="8">
    <source>
        <dbReference type="PROSITE" id="PS51649"/>
    </source>
</evidence>
<feature type="transmembrane region" description="Helical" evidence="6">
    <location>
        <begin position="104"/>
        <end position="129"/>
    </location>
</feature>
<evidence type="ECO:0000256" key="4">
    <source>
        <dbReference type="SAM" id="Coils"/>
    </source>
</evidence>
<keyword evidence="2" id="KW-0833">Ubl conjugation pathway</keyword>
<comment type="pathway">
    <text evidence="1">Protein modification; protein ubiquitination.</text>
</comment>
<feature type="compositionally biased region" description="Polar residues" evidence="5">
    <location>
        <begin position="719"/>
        <end position="731"/>
    </location>
</feature>
<dbReference type="AlphaFoldDB" id="A0AAW2CXM7"/>
<keyword evidence="10" id="KW-1185">Reference proteome</keyword>
<dbReference type="Pfam" id="PF00651">
    <property type="entry name" value="BTB"/>
    <property type="match status" value="1"/>
</dbReference>
<comment type="similarity">
    <text evidence="3">Belongs to the NPH3 family.</text>
</comment>
<evidence type="ECO:0000256" key="5">
    <source>
        <dbReference type="SAM" id="MobiDB-lite"/>
    </source>
</evidence>
<evidence type="ECO:0000256" key="6">
    <source>
        <dbReference type="SAM" id="Phobius"/>
    </source>
</evidence>
<dbReference type="PROSITE" id="PS51649">
    <property type="entry name" value="NPH3"/>
    <property type="match status" value="1"/>
</dbReference>
<evidence type="ECO:0000313" key="9">
    <source>
        <dbReference type="EMBL" id="KAL0002834.1"/>
    </source>
</evidence>
<dbReference type="InterPro" id="IPR000210">
    <property type="entry name" value="BTB/POZ_dom"/>
</dbReference>
<evidence type="ECO:0008006" key="11">
    <source>
        <dbReference type="Google" id="ProtNLM"/>
    </source>
</evidence>
<sequence length="751" mass="83927">MATVNAGQIDHAQPGPIDGLVLKQQSNHRFEVIWNGQDPGSLTCRSRNEEVSNREPIESPATDFSPRFAFRLGTISVLQRENLRERERERERENKKRKKQKTKAIVPISSLSSVVCVIVLLFTAASSLFSMTFRRALVMNGMGEKRLCSTGLPSDIIIEVGETTFHLHKFPLLSRSGVLENLIGELSGEDEKKCSLQLHDIPGGAKTFLLVAKFCYGVKIELTALNVVSLRCAAEYFRMTEEYGEGNLILQTENFFNEIFGYWTDSIKALETCEEVLPLAEELHIVTRCINSLAIKACADPSLFSWPMSGRSAVQSPDETVFWNGIRTATKPHPVSEDWWYEDVSFLRLPLYKRLILAVGSRGMKPERISGSLVYYAKRHLPLLGRQSSFQNGNRAGSTISAPYDVNQRNLLEDIVEILPNEKGIIPTNFLLRLLRTSMILHASPSCRENLEKRVGAQLDQAALEDILIPNMGYSVETLYDIDCVQRILDHFMLADHEPVDPNSNSIVDEGQLMGGSHSLTPMTMVANLVDGYLAEVAPDVNLKVLKFQSLAAAIPDYARPIDDGIYRAIDIFLKAHPWLTDSEKEQICRLMNCQKLSLEASTHAAQNERLPLRVIVQVLFFEQLRLRTSVAGWFFVSDNLENSQNHSGNLALARSDAPIQAGNSLNHLVTVDDMRDRVSELEKECFSMKQEIDRLAKTKGSWNTVLKRFAGKLKSKPCDTNASEPCNNSKAPPPSTEPVVNGGENHENGG</sequence>
<keyword evidence="6" id="KW-1133">Transmembrane helix</keyword>
<feature type="domain" description="NPH3" evidence="8">
    <location>
        <begin position="338"/>
        <end position="626"/>
    </location>
</feature>
<feature type="domain" description="BTB" evidence="7">
    <location>
        <begin position="154"/>
        <end position="224"/>
    </location>
</feature>
<evidence type="ECO:0000256" key="2">
    <source>
        <dbReference type="ARBA" id="ARBA00022786"/>
    </source>
</evidence>
<dbReference type="PROSITE" id="PS50097">
    <property type="entry name" value="BTB"/>
    <property type="match status" value="1"/>
</dbReference>
<dbReference type="Proteomes" id="UP001459277">
    <property type="component" value="Unassembled WGS sequence"/>
</dbReference>
<feature type="coiled-coil region" evidence="4">
    <location>
        <begin position="672"/>
        <end position="699"/>
    </location>
</feature>
<dbReference type="SUPFAM" id="SSF54695">
    <property type="entry name" value="POZ domain"/>
    <property type="match status" value="1"/>
</dbReference>
<dbReference type="InterPro" id="IPR027356">
    <property type="entry name" value="NPH3_dom"/>
</dbReference>
<feature type="region of interest" description="Disordered" evidence="5">
    <location>
        <begin position="82"/>
        <end position="102"/>
    </location>
</feature>
<comment type="caution">
    <text evidence="9">The sequence shown here is derived from an EMBL/GenBank/DDBJ whole genome shotgun (WGS) entry which is preliminary data.</text>
</comment>
<keyword evidence="4" id="KW-0175">Coiled coil</keyword>
<feature type="region of interest" description="Disordered" evidence="5">
    <location>
        <begin position="716"/>
        <end position="751"/>
    </location>
</feature>